<evidence type="ECO:0000256" key="12">
    <source>
        <dbReference type="ARBA" id="ARBA00022917"/>
    </source>
</evidence>
<name>A0A1F5BVI4_9BACT</name>
<evidence type="ECO:0000256" key="13">
    <source>
        <dbReference type="ARBA" id="ARBA00023146"/>
    </source>
</evidence>
<dbReference type="GO" id="GO:0000049">
    <property type="term" value="F:tRNA binding"/>
    <property type="evidence" value="ECO:0007669"/>
    <property type="project" value="UniProtKB-UniRule"/>
</dbReference>
<comment type="subcellular location">
    <subcellularLocation>
        <location evidence="2">Cytoplasm</location>
    </subcellularLocation>
</comment>
<evidence type="ECO:0000256" key="4">
    <source>
        <dbReference type="ARBA" id="ARBA00012838"/>
    </source>
</evidence>
<protein>
    <recommendedName>
        <fullName evidence="5">Methionine--tRNA ligase</fullName>
        <ecNumber evidence="4">6.1.1.10</ecNumber>
    </recommendedName>
    <alternativeName>
        <fullName evidence="14">Methionyl-tRNA synthetase</fullName>
    </alternativeName>
</protein>
<dbReference type="EMBL" id="MEYS01000001">
    <property type="protein sequence ID" value="OGD34612.1"/>
    <property type="molecule type" value="Genomic_DNA"/>
</dbReference>
<evidence type="ECO:0000256" key="14">
    <source>
        <dbReference type="ARBA" id="ARBA00030904"/>
    </source>
</evidence>
<dbReference type="Pfam" id="PF01588">
    <property type="entry name" value="tRNA_bind"/>
    <property type="match status" value="1"/>
</dbReference>
<comment type="catalytic activity">
    <reaction evidence="15">
        <text>tRNA(Met) + L-methionine + ATP = L-methionyl-tRNA(Met) + AMP + diphosphate</text>
        <dbReference type="Rhea" id="RHEA:13481"/>
        <dbReference type="Rhea" id="RHEA-COMP:9667"/>
        <dbReference type="Rhea" id="RHEA-COMP:9698"/>
        <dbReference type="ChEBI" id="CHEBI:30616"/>
        <dbReference type="ChEBI" id="CHEBI:33019"/>
        <dbReference type="ChEBI" id="CHEBI:57844"/>
        <dbReference type="ChEBI" id="CHEBI:78442"/>
        <dbReference type="ChEBI" id="CHEBI:78530"/>
        <dbReference type="ChEBI" id="CHEBI:456215"/>
        <dbReference type="EC" id="6.1.1.10"/>
    </reaction>
</comment>
<gene>
    <name evidence="18" type="ORF">A2988_03865</name>
</gene>
<dbReference type="InterPro" id="IPR012340">
    <property type="entry name" value="NA-bd_OB-fold"/>
</dbReference>
<evidence type="ECO:0000256" key="10">
    <source>
        <dbReference type="ARBA" id="ARBA00022840"/>
    </source>
</evidence>
<dbReference type="EC" id="6.1.1.10" evidence="4"/>
<keyword evidence="6" id="KW-0963">Cytoplasm</keyword>
<evidence type="ECO:0000256" key="2">
    <source>
        <dbReference type="ARBA" id="ARBA00004496"/>
    </source>
</evidence>
<dbReference type="GO" id="GO:0005737">
    <property type="term" value="C:cytoplasm"/>
    <property type="evidence" value="ECO:0007669"/>
    <property type="project" value="UniProtKB-SubCell"/>
</dbReference>
<dbReference type="PANTHER" id="PTHR11586">
    <property type="entry name" value="TRNA-AMINOACYLATION COFACTOR ARC1 FAMILY MEMBER"/>
    <property type="match status" value="1"/>
</dbReference>
<feature type="domain" description="TRNA-binding" evidence="17">
    <location>
        <begin position="6"/>
        <end position="106"/>
    </location>
</feature>
<keyword evidence="13" id="KW-0030">Aminoacyl-tRNA synthetase</keyword>
<dbReference type="STRING" id="1797298.A2988_03865"/>
<dbReference type="AlphaFoldDB" id="A0A1F5BVI4"/>
<keyword evidence="8 18" id="KW-0436">Ligase</keyword>
<evidence type="ECO:0000259" key="17">
    <source>
        <dbReference type="PROSITE" id="PS50886"/>
    </source>
</evidence>
<sequence>MITYDDFKKVELKVGKVLSAERVEGSDKLLKLQVDLGAESRQIIAGVGKQYAPEQIVGKQIVIVANLEPRTLMGLESQGMLLAASDEQGPVVLMPEREVPLGAEVR</sequence>
<reference evidence="18 19" key="1">
    <citation type="journal article" date="2016" name="Nat. Commun.">
        <title>Thousands of microbial genomes shed light on interconnected biogeochemical processes in an aquifer system.</title>
        <authorList>
            <person name="Anantharaman K."/>
            <person name="Brown C.T."/>
            <person name="Hug L.A."/>
            <person name="Sharon I."/>
            <person name="Castelle C.J."/>
            <person name="Probst A.J."/>
            <person name="Thomas B.C."/>
            <person name="Singh A."/>
            <person name="Wilkins M.J."/>
            <person name="Karaoz U."/>
            <person name="Brodie E.L."/>
            <person name="Williams K.H."/>
            <person name="Hubbard S.S."/>
            <person name="Banfield J.F."/>
        </authorList>
    </citation>
    <scope>NUCLEOTIDE SEQUENCE [LARGE SCALE GENOMIC DNA]</scope>
</reference>
<dbReference type="FunFam" id="2.40.50.140:FF:000042">
    <property type="entry name" value="Methionine--tRNA ligase"/>
    <property type="match status" value="1"/>
</dbReference>
<evidence type="ECO:0000256" key="3">
    <source>
        <dbReference type="ARBA" id="ARBA00011738"/>
    </source>
</evidence>
<keyword evidence="12" id="KW-0648">Protein biosynthesis</keyword>
<dbReference type="InterPro" id="IPR002547">
    <property type="entry name" value="tRNA-bd_dom"/>
</dbReference>
<dbReference type="PROSITE" id="PS50886">
    <property type="entry name" value="TRBD"/>
    <property type="match status" value="1"/>
</dbReference>
<comment type="subunit">
    <text evidence="3">Homodimer.</text>
</comment>
<evidence type="ECO:0000256" key="1">
    <source>
        <dbReference type="ARBA" id="ARBA00003314"/>
    </source>
</evidence>
<evidence type="ECO:0000256" key="16">
    <source>
        <dbReference type="PROSITE-ProRule" id="PRU00209"/>
    </source>
</evidence>
<organism evidence="18 19">
    <name type="scientific">Candidatus Azambacteria bacterium RIFCSPLOWO2_01_FULL_46_25</name>
    <dbReference type="NCBI Taxonomy" id="1797298"/>
    <lineage>
        <taxon>Bacteria</taxon>
        <taxon>Candidatus Azamiibacteriota</taxon>
    </lineage>
</organism>
<evidence type="ECO:0000313" key="19">
    <source>
        <dbReference type="Proteomes" id="UP000176650"/>
    </source>
</evidence>
<dbReference type="CDD" id="cd02800">
    <property type="entry name" value="tRNA_bind_EcMetRS_like"/>
    <property type="match status" value="1"/>
</dbReference>
<evidence type="ECO:0000256" key="6">
    <source>
        <dbReference type="ARBA" id="ARBA00022490"/>
    </source>
</evidence>
<evidence type="ECO:0000256" key="11">
    <source>
        <dbReference type="ARBA" id="ARBA00022884"/>
    </source>
</evidence>
<dbReference type="GO" id="GO:0005524">
    <property type="term" value="F:ATP binding"/>
    <property type="evidence" value="ECO:0007669"/>
    <property type="project" value="UniProtKB-KW"/>
</dbReference>
<dbReference type="InterPro" id="IPR004495">
    <property type="entry name" value="Met-tRNA-synth_bsu_C"/>
</dbReference>
<keyword evidence="9" id="KW-0547">Nucleotide-binding</keyword>
<keyword evidence="10" id="KW-0067">ATP-binding</keyword>
<evidence type="ECO:0000256" key="8">
    <source>
        <dbReference type="ARBA" id="ARBA00022598"/>
    </source>
</evidence>
<keyword evidence="11 16" id="KW-0694">RNA-binding</keyword>
<evidence type="ECO:0000256" key="7">
    <source>
        <dbReference type="ARBA" id="ARBA00022555"/>
    </source>
</evidence>
<dbReference type="GO" id="GO:0006431">
    <property type="term" value="P:methionyl-tRNA aminoacylation"/>
    <property type="evidence" value="ECO:0007669"/>
    <property type="project" value="InterPro"/>
</dbReference>
<dbReference type="SUPFAM" id="SSF50249">
    <property type="entry name" value="Nucleic acid-binding proteins"/>
    <property type="match status" value="1"/>
</dbReference>
<keyword evidence="7 16" id="KW-0820">tRNA-binding</keyword>
<evidence type="ECO:0000256" key="9">
    <source>
        <dbReference type="ARBA" id="ARBA00022741"/>
    </source>
</evidence>
<evidence type="ECO:0000313" key="18">
    <source>
        <dbReference type="EMBL" id="OGD34612.1"/>
    </source>
</evidence>
<accession>A0A1F5BVI4</accession>
<proteinExistence type="predicted"/>
<comment type="function">
    <text evidence="1">Is required not only for elongation of protein synthesis but also for the initiation of all mRNA translation through initiator tRNA(fMet) aminoacylation.</text>
</comment>
<evidence type="ECO:0000256" key="15">
    <source>
        <dbReference type="ARBA" id="ARBA00047364"/>
    </source>
</evidence>
<comment type="caution">
    <text evidence="18">The sequence shown here is derived from an EMBL/GenBank/DDBJ whole genome shotgun (WGS) entry which is preliminary data.</text>
</comment>
<dbReference type="InterPro" id="IPR051270">
    <property type="entry name" value="Tyrosine-tRNA_ligase_regulator"/>
</dbReference>
<dbReference type="Gene3D" id="2.40.50.140">
    <property type="entry name" value="Nucleic acid-binding proteins"/>
    <property type="match status" value="1"/>
</dbReference>
<dbReference type="Proteomes" id="UP000176650">
    <property type="component" value="Unassembled WGS sequence"/>
</dbReference>
<dbReference type="GO" id="GO:0004825">
    <property type="term" value="F:methionine-tRNA ligase activity"/>
    <property type="evidence" value="ECO:0007669"/>
    <property type="project" value="UniProtKB-EC"/>
</dbReference>
<dbReference type="PANTHER" id="PTHR11586:SF37">
    <property type="entry name" value="TRNA-BINDING DOMAIN-CONTAINING PROTEIN"/>
    <property type="match status" value="1"/>
</dbReference>
<evidence type="ECO:0000256" key="5">
    <source>
        <dbReference type="ARBA" id="ARBA00018753"/>
    </source>
</evidence>
<dbReference type="NCBIfam" id="TIGR00399">
    <property type="entry name" value="metG_C_term"/>
    <property type="match status" value="1"/>
</dbReference>